<comment type="catalytic activity">
    <reaction evidence="5">
        <text>a quinone + NADH + 5 H(+)(in) = a quinol + NAD(+) + 4 H(+)(out)</text>
        <dbReference type="Rhea" id="RHEA:57888"/>
        <dbReference type="ChEBI" id="CHEBI:15378"/>
        <dbReference type="ChEBI" id="CHEBI:24646"/>
        <dbReference type="ChEBI" id="CHEBI:57540"/>
        <dbReference type="ChEBI" id="CHEBI:57945"/>
        <dbReference type="ChEBI" id="CHEBI:132124"/>
    </reaction>
</comment>
<feature type="transmembrane region" description="Helical" evidence="5">
    <location>
        <begin position="103"/>
        <end position="120"/>
    </location>
</feature>
<dbReference type="PANTHER" id="PTHR22773">
    <property type="entry name" value="NADH DEHYDROGENASE"/>
    <property type="match status" value="1"/>
</dbReference>
<feature type="transmembrane region" description="Helical" evidence="5">
    <location>
        <begin position="441"/>
        <end position="459"/>
    </location>
</feature>
<accession>A0ABV6JRT1</accession>
<evidence type="ECO:0000256" key="3">
    <source>
        <dbReference type="ARBA" id="ARBA00022989"/>
    </source>
</evidence>
<dbReference type="NCBIfam" id="TIGR01770">
    <property type="entry name" value="NDH_I_N"/>
    <property type="match status" value="1"/>
</dbReference>
<feature type="transmembrane region" description="Helical" evidence="5">
    <location>
        <begin position="126"/>
        <end position="143"/>
    </location>
</feature>
<name>A0ABV6JRT1_9PROT</name>
<feature type="transmembrane region" description="Helical" evidence="5">
    <location>
        <begin position="390"/>
        <end position="420"/>
    </location>
</feature>
<feature type="transmembrane region" description="Helical" evidence="5">
    <location>
        <begin position="6"/>
        <end position="28"/>
    </location>
</feature>
<dbReference type="Pfam" id="PF00361">
    <property type="entry name" value="Proton_antipo_M"/>
    <property type="match status" value="1"/>
</dbReference>
<dbReference type="NCBIfam" id="NF004440">
    <property type="entry name" value="PRK05777.1-3"/>
    <property type="match status" value="1"/>
</dbReference>
<reference evidence="8 9" key="1">
    <citation type="submission" date="2024-09" db="EMBL/GenBank/DDBJ databases">
        <authorList>
            <person name="Sun Q."/>
            <person name="Mori K."/>
        </authorList>
    </citation>
    <scope>NUCLEOTIDE SEQUENCE [LARGE SCALE GENOMIC DNA]</scope>
    <source>
        <strain evidence="8 9">TBRC 5777</strain>
    </source>
</reference>
<keyword evidence="5" id="KW-0520">NAD</keyword>
<keyword evidence="5" id="KW-0813">Transport</keyword>
<evidence type="ECO:0000256" key="5">
    <source>
        <dbReference type="HAMAP-Rule" id="MF_00445"/>
    </source>
</evidence>
<dbReference type="HAMAP" id="MF_00445">
    <property type="entry name" value="NDH1_NuoN_1"/>
    <property type="match status" value="1"/>
</dbReference>
<comment type="similarity">
    <text evidence="5">Belongs to the complex I subunit 2 family.</text>
</comment>
<keyword evidence="3 5" id="KW-1133">Transmembrane helix</keyword>
<dbReference type="InterPro" id="IPR001750">
    <property type="entry name" value="ND/Mrp_TM"/>
</dbReference>
<comment type="caution">
    <text evidence="8">The sequence shown here is derived from an EMBL/GenBank/DDBJ whole genome shotgun (WGS) entry which is preliminary data.</text>
</comment>
<dbReference type="Proteomes" id="UP001589865">
    <property type="component" value="Unassembled WGS sequence"/>
</dbReference>
<keyword evidence="5" id="KW-0830">Ubiquinone</keyword>
<feature type="transmembrane region" description="Helical" evidence="5">
    <location>
        <begin position="322"/>
        <end position="343"/>
    </location>
</feature>
<feature type="transmembrane region" description="Helical" evidence="5">
    <location>
        <begin position="199"/>
        <end position="224"/>
    </location>
</feature>
<keyword evidence="9" id="KW-1185">Reference proteome</keyword>
<feature type="transmembrane region" description="Helical" evidence="5">
    <location>
        <begin position="295"/>
        <end position="316"/>
    </location>
</feature>
<keyword evidence="5" id="KW-1003">Cell membrane</keyword>
<feature type="transmembrane region" description="Helical" evidence="5">
    <location>
        <begin position="155"/>
        <end position="179"/>
    </location>
</feature>
<comment type="function">
    <text evidence="5">NDH-1 shuttles electrons from NADH, via FMN and iron-sulfur (Fe-S) centers, to quinones in the respiratory chain. The immediate electron acceptor for the enzyme in this species is believed to be ubiquinone. Couples the redox reaction to proton translocation (for every two electrons transferred, four hydrogen ions are translocated across the cytoplasmic membrane), and thus conserves the redox energy in a proton gradient.</text>
</comment>
<keyword evidence="5" id="KW-0874">Quinone</keyword>
<feature type="transmembrane region" description="Helical" evidence="5">
    <location>
        <begin position="269"/>
        <end position="288"/>
    </location>
</feature>
<keyword evidence="5" id="KW-1278">Translocase</keyword>
<feature type="transmembrane region" description="Helical" evidence="5">
    <location>
        <begin position="73"/>
        <end position="91"/>
    </location>
</feature>
<comment type="subunit">
    <text evidence="5">NDH-1 is composed of 14 different subunits. Subunits NuoA, H, J, K, L, M, N constitute the membrane sector of the complex.</text>
</comment>
<keyword evidence="2 5" id="KW-0812">Transmembrane</keyword>
<feature type="transmembrane region" description="Helical" evidence="5">
    <location>
        <begin position="35"/>
        <end position="53"/>
    </location>
</feature>
<dbReference type="EMBL" id="JBHLUN010000005">
    <property type="protein sequence ID" value="MFC0408170.1"/>
    <property type="molecule type" value="Genomic_DNA"/>
</dbReference>
<feature type="transmembrane region" description="Helical" evidence="5">
    <location>
        <begin position="364"/>
        <end position="384"/>
    </location>
</feature>
<feature type="transmembrane region" description="Helical" evidence="5">
    <location>
        <begin position="236"/>
        <end position="257"/>
    </location>
</feature>
<organism evidence="8 9">
    <name type="scientific">Roseomonas elaeocarpi</name>
    <dbReference type="NCBI Taxonomy" id="907779"/>
    <lineage>
        <taxon>Bacteria</taxon>
        <taxon>Pseudomonadati</taxon>
        <taxon>Pseudomonadota</taxon>
        <taxon>Alphaproteobacteria</taxon>
        <taxon>Acetobacterales</taxon>
        <taxon>Roseomonadaceae</taxon>
        <taxon>Roseomonas</taxon>
    </lineage>
</organism>
<gene>
    <name evidence="5 8" type="primary">nuoN</name>
    <name evidence="8" type="ORF">ACFFGY_07920</name>
</gene>
<evidence type="ECO:0000256" key="4">
    <source>
        <dbReference type="ARBA" id="ARBA00023136"/>
    </source>
</evidence>
<evidence type="ECO:0000256" key="6">
    <source>
        <dbReference type="RuleBase" id="RU000320"/>
    </source>
</evidence>
<proteinExistence type="inferred from homology"/>
<protein>
    <recommendedName>
        <fullName evidence="5">NADH-quinone oxidoreductase subunit N</fullName>
        <ecNumber evidence="5">7.1.1.-</ecNumber>
    </recommendedName>
    <alternativeName>
        <fullName evidence="5">NADH dehydrogenase I subunit N</fullName>
    </alternativeName>
    <alternativeName>
        <fullName evidence="5">NDH-1 subunit N</fullName>
    </alternativeName>
</protein>
<evidence type="ECO:0000256" key="1">
    <source>
        <dbReference type="ARBA" id="ARBA00004127"/>
    </source>
</evidence>
<feature type="domain" description="NADH:quinone oxidoreductase/Mrp antiporter transmembrane" evidence="7">
    <location>
        <begin position="120"/>
        <end position="414"/>
    </location>
</feature>
<evidence type="ECO:0000256" key="2">
    <source>
        <dbReference type="ARBA" id="ARBA00022692"/>
    </source>
</evidence>
<evidence type="ECO:0000259" key="7">
    <source>
        <dbReference type="Pfam" id="PF00361"/>
    </source>
</evidence>
<evidence type="ECO:0000313" key="8">
    <source>
        <dbReference type="EMBL" id="MFC0408170.1"/>
    </source>
</evidence>
<dbReference type="RefSeq" id="WP_377043914.1">
    <property type="nucleotide sequence ID" value="NZ_JBHLUN010000005.1"/>
</dbReference>
<sequence>MSVMNWSLSLPELVLALCALALLVCGVIPKRDTSFGITMGAIGSLVVTMALVLAQGRGLAFNGQYVADAFSRFTKILVLAGGVAAMLLALDWNRREGIARFEFPILVVTATLGMLVMLSANDLLSLYMGLELLSLSLYVVASFDRDNGRSSEAGLKYFVLGALASGMLLYGASLVYGFSGTTNFHRIADSLGADGGVSAGLVIGLIFVVAALSFKISAVPFHMWTPDVYEGAPTPVTAFFASAPKVAAVALLTRVVVGPFGELATQWGQVITVMAILSMLLGSFAAVGQRNVKRLMAYSSIGHVGYALMGLAVGTVTGVRGLLLYLAIYLVMNVGVFAVLVAMRRNGRAVEGISDLAGLGRTDPMMALAMTIFMFSMAGIPPLAGFFGKLYVFLAAVQSGAWLLAVVGVLTSVVSAYYYLRIIKVMYFDVPEGAMDPRPTGLTVLLAASGVLNVGFFLFPAPVLSAAQAAVTALTPG</sequence>
<keyword evidence="4 5" id="KW-0472">Membrane</keyword>
<comment type="subcellular location">
    <subcellularLocation>
        <location evidence="5">Cell membrane</location>
        <topology evidence="5">Multi-pass membrane protein</topology>
    </subcellularLocation>
    <subcellularLocation>
        <location evidence="1">Endomembrane system</location>
        <topology evidence="1">Multi-pass membrane protein</topology>
    </subcellularLocation>
    <subcellularLocation>
        <location evidence="6">Membrane</location>
        <topology evidence="6">Multi-pass membrane protein</topology>
    </subcellularLocation>
</comment>
<dbReference type="EC" id="7.1.1.-" evidence="5"/>
<evidence type="ECO:0000313" key="9">
    <source>
        <dbReference type="Proteomes" id="UP001589865"/>
    </source>
</evidence>
<dbReference type="InterPro" id="IPR010096">
    <property type="entry name" value="NADH-Q_OxRdtase_suN/2"/>
</dbReference>